<gene>
    <name evidence="2" type="ORF">PRZ48_005788</name>
</gene>
<accession>A0ABR0EMK9</accession>
<comment type="caution">
    <text evidence="2">The sequence shown here is derived from an EMBL/GenBank/DDBJ whole genome shotgun (WGS) entry which is preliminary data.</text>
</comment>
<keyword evidence="3" id="KW-1185">Reference proteome</keyword>
<feature type="compositionally biased region" description="Polar residues" evidence="1">
    <location>
        <begin position="38"/>
        <end position="48"/>
    </location>
</feature>
<proteinExistence type="predicted"/>
<sequence length="91" mass="9941">MTNSKENDGAAEGVPTDTEVAETDDLRIQLSISDRHASTLQTHNTSANARPGQSPEDLTKQLAKPAPRTMCDTYGVDEWIKILVFGKELVN</sequence>
<organism evidence="2 3">
    <name type="scientific">Zasmidium cellare</name>
    <name type="common">Wine cellar mold</name>
    <name type="synonym">Racodium cellare</name>
    <dbReference type="NCBI Taxonomy" id="395010"/>
    <lineage>
        <taxon>Eukaryota</taxon>
        <taxon>Fungi</taxon>
        <taxon>Dikarya</taxon>
        <taxon>Ascomycota</taxon>
        <taxon>Pezizomycotina</taxon>
        <taxon>Dothideomycetes</taxon>
        <taxon>Dothideomycetidae</taxon>
        <taxon>Mycosphaerellales</taxon>
        <taxon>Mycosphaerellaceae</taxon>
        <taxon>Zasmidium</taxon>
    </lineage>
</organism>
<evidence type="ECO:0000256" key="1">
    <source>
        <dbReference type="SAM" id="MobiDB-lite"/>
    </source>
</evidence>
<dbReference type="Proteomes" id="UP001305779">
    <property type="component" value="Unassembled WGS sequence"/>
</dbReference>
<dbReference type="EMBL" id="JAXOVC010000004">
    <property type="protein sequence ID" value="KAK4502363.1"/>
    <property type="molecule type" value="Genomic_DNA"/>
</dbReference>
<evidence type="ECO:0000313" key="2">
    <source>
        <dbReference type="EMBL" id="KAK4502363.1"/>
    </source>
</evidence>
<feature type="region of interest" description="Disordered" evidence="1">
    <location>
        <begin position="1"/>
        <end position="67"/>
    </location>
</feature>
<protein>
    <submittedName>
        <fullName evidence="2">Uncharacterized protein</fullName>
    </submittedName>
</protein>
<reference evidence="2 3" key="1">
    <citation type="journal article" date="2023" name="G3 (Bethesda)">
        <title>A chromosome-level genome assembly of Zasmidium syzygii isolated from banana leaves.</title>
        <authorList>
            <person name="van Westerhoven A.C."/>
            <person name="Mehrabi R."/>
            <person name="Talebi R."/>
            <person name="Steentjes M.B.F."/>
            <person name="Corcolon B."/>
            <person name="Chong P.A."/>
            <person name="Kema G.H.J."/>
            <person name="Seidl M.F."/>
        </authorList>
    </citation>
    <scope>NUCLEOTIDE SEQUENCE [LARGE SCALE GENOMIC DNA]</scope>
    <source>
        <strain evidence="2 3">P124</strain>
    </source>
</reference>
<evidence type="ECO:0000313" key="3">
    <source>
        <dbReference type="Proteomes" id="UP001305779"/>
    </source>
</evidence>
<name>A0ABR0EMK9_ZASCE</name>